<keyword evidence="2" id="KW-1185">Reference proteome</keyword>
<organism evidence="1 2">
    <name type="scientific">Noviherbaspirillum sedimenti</name>
    <dbReference type="NCBI Taxonomy" id="2320865"/>
    <lineage>
        <taxon>Bacteria</taxon>
        <taxon>Pseudomonadati</taxon>
        <taxon>Pseudomonadota</taxon>
        <taxon>Betaproteobacteria</taxon>
        <taxon>Burkholderiales</taxon>
        <taxon>Oxalobacteraceae</taxon>
        <taxon>Noviherbaspirillum</taxon>
    </lineage>
</organism>
<gene>
    <name evidence="1" type="ORF">D3878_01385</name>
</gene>
<name>A0A3A3GDT7_9BURK</name>
<evidence type="ECO:0000313" key="2">
    <source>
        <dbReference type="Proteomes" id="UP000266327"/>
    </source>
</evidence>
<evidence type="ECO:0000313" key="1">
    <source>
        <dbReference type="EMBL" id="RJG00396.1"/>
    </source>
</evidence>
<sequence length="92" mass="9970">MKTLTIKDLSRTTELDRQAMAGVSGGMYKGWMPAYSYTAIDASKHSFSFDAEQSIDQEQNTLVNNGNNVAFASGITATVKPKQTADNTINFG</sequence>
<proteinExistence type="predicted"/>
<dbReference type="AlphaFoldDB" id="A0A3A3GDT7"/>
<protein>
    <submittedName>
        <fullName evidence="1">Uncharacterized protein</fullName>
    </submittedName>
</protein>
<dbReference type="RefSeq" id="WP_119783850.1">
    <property type="nucleotide sequence ID" value="NZ_QYUQ01000002.1"/>
</dbReference>
<accession>A0A3A3GDT7</accession>
<dbReference type="Proteomes" id="UP000266327">
    <property type="component" value="Unassembled WGS sequence"/>
</dbReference>
<dbReference type="OrthoDB" id="8757904at2"/>
<reference evidence="2" key="1">
    <citation type="submission" date="2018-09" db="EMBL/GenBank/DDBJ databases">
        <authorList>
            <person name="Zhu H."/>
        </authorList>
    </citation>
    <scope>NUCLEOTIDE SEQUENCE [LARGE SCALE GENOMIC DNA]</scope>
    <source>
        <strain evidence="2">K1S02-23</strain>
    </source>
</reference>
<comment type="caution">
    <text evidence="1">The sequence shown here is derived from an EMBL/GenBank/DDBJ whole genome shotgun (WGS) entry which is preliminary data.</text>
</comment>
<dbReference type="EMBL" id="QYUQ01000002">
    <property type="protein sequence ID" value="RJG00396.1"/>
    <property type="molecule type" value="Genomic_DNA"/>
</dbReference>